<feature type="compositionally biased region" description="Basic residues" evidence="1">
    <location>
        <begin position="338"/>
        <end position="347"/>
    </location>
</feature>
<feature type="compositionally biased region" description="Basic and acidic residues" evidence="1">
    <location>
        <begin position="321"/>
        <end position="337"/>
    </location>
</feature>
<sequence>MLIDGTEDRKRFVFNEWVRDPKGPYLTKPPPHGKRTTNGMIWGNSSNDFFWIRRLPGVDVMTIWSRSMIRQFGENVLHEEDDFEPDPRQLHPYPRLGLLVDESHAIYVGMVDIAKYIERNVTNENNKIGLESESSDVKGENSAQGDNGDISASTAMKVDDEGDQTLNDSNAKSEDGIIETQDGTTVVIFASPQNAEAPIDITLTESTVPHERDQRELPEERIQNTVDVLQDASMDVEDSDTNENERVDDIQAKIHAGTYASENAPGIVESCKVEKDERDNIGICARYRPSSLPKLEEKIPSEFFPDVLLVNDPDGVTYGRESQHWKTQRDGLCEKPKSKPIRYQRRYPRPDMTSTEDSVKSTPLVANLDLSSAPLLGVGNHSRVHRGALRPPHPLVANTPTGELAVAAKVSFPYNSALELLQNEARIYNAFPEHLMEHWSGLNLVTPLQNPVPVGAVVPRFYGYYYPVDENNIEGEDRGAADRMKCASRRWGRSPILLLEECGTPIEPHAFGPDDRSECFSLCLRLHYADFIQRSFYTRNILKQPGPLTEPQHLRSWSTPAFRVIDFGRGESWNLYQKGKTLSEASNEWWAMREHEKRKAERELEMTPFAYQ</sequence>
<name>F8NZ79_SERL9</name>
<dbReference type="OrthoDB" id="5327923at2759"/>
<feature type="compositionally biased region" description="Polar residues" evidence="1">
    <location>
        <begin position="141"/>
        <end position="154"/>
    </location>
</feature>
<feature type="region of interest" description="Disordered" evidence="1">
    <location>
        <begin position="131"/>
        <end position="177"/>
    </location>
</feature>
<gene>
    <name evidence="2" type="ORF">SERLADRAFT_362067</name>
</gene>
<protein>
    <submittedName>
        <fullName evidence="2">Uncharacterized protein</fullName>
    </submittedName>
</protein>
<evidence type="ECO:0000256" key="1">
    <source>
        <dbReference type="SAM" id="MobiDB-lite"/>
    </source>
</evidence>
<dbReference type="HOGENOM" id="CLU_021481_0_0_1"/>
<organism>
    <name type="scientific">Serpula lacrymans var. lacrymans (strain S7.9)</name>
    <name type="common">Dry rot fungus</name>
    <dbReference type="NCBI Taxonomy" id="578457"/>
    <lineage>
        <taxon>Eukaryota</taxon>
        <taxon>Fungi</taxon>
        <taxon>Dikarya</taxon>
        <taxon>Basidiomycota</taxon>
        <taxon>Agaricomycotina</taxon>
        <taxon>Agaricomycetes</taxon>
        <taxon>Agaricomycetidae</taxon>
        <taxon>Boletales</taxon>
        <taxon>Coniophorineae</taxon>
        <taxon>Serpulaceae</taxon>
        <taxon>Serpula</taxon>
    </lineage>
</organism>
<dbReference type="EMBL" id="GL945435">
    <property type="protein sequence ID" value="EGO23899.1"/>
    <property type="molecule type" value="Genomic_DNA"/>
</dbReference>
<reference evidence="2" key="1">
    <citation type="submission" date="2011-04" db="EMBL/GenBank/DDBJ databases">
        <title>Evolution of plant cell wall degrading machinery underlies the functional diversity of forest fungi.</title>
        <authorList>
            <consortium name="US DOE Joint Genome Institute (JGI-PGF)"/>
            <person name="Eastwood D.C."/>
            <person name="Floudas D."/>
            <person name="Binder M."/>
            <person name="Majcherczyk A."/>
            <person name="Schneider P."/>
            <person name="Aerts A."/>
            <person name="Asiegbu F.O."/>
            <person name="Baker S.E."/>
            <person name="Barry K."/>
            <person name="Bendiksby M."/>
            <person name="Blumentritt M."/>
            <person name="Coutinho P.M."/>
            <person name="Cullen D."/>
            <person name="Cullen D."/>
            <person name="Gathman A."/>
            <person name="Goodell B."/>
            <person name="Henrissat B."/>
            <person name="Ihrmark K."/>
            <person name="Kauserud H."/>
            <person name="Kohler A."/>
            <person name="LaButti K."/>
            <person name="Lapidus A."/>
            <person name="Lavin J.L."/>
            <person name="Lee Y.-H."/>
            <person name="Lindquist E."/>
            <person name="Lilly W."/>
            <person name="Lucas S."/>
            <person name="Morin E."/>
            <person name="Murat C."/>
            <person name="Oguiza J.A."/>
            <person name="Park J."/>
            <person name="Pisabarro A.G."/>
            <person name="Riley R."/>
            <person name="Rosling A."/>
            <person name="Salamov A."/>
            <person name="Schmidt O."/>
            <person name="Schmutz J."/>
            <person name="Skrede I."/>
            <person name="Stenlid J."/>
            <person name="Wiebenga A."/>
            <person name="Xie X."/>
            <person name="Kues U."/>
            <person name="Hibbett D.S."/>
            <person name="Hoffmeister D."/>
            <person name="Hogberg N."/>
            <person name="Martin F."/>
            <person name="Grigoriev I.V."/>
            <person name="Watkinson S.C."/>
        </authorList>
    </citation>
    <scope>NUCLEOTIDE SEQUENCE</scope>
    <source>
        <strain evidence="2">S7.9</strain>
    </source>
</reference>
<dbReference type="AlphaFoldDB" id="F8NZ79"/>
<proteinExistence type="predicted"/>
<dbReference type="KEGG" id="sla:SERLADRAFT_362067"/>
<feature type="region of interest" description="Disordered" evidence="1">
    <location>
        <begin position="320"/>
        <end position="360"/>
    </location>
</feature>
<dbReference type="RefSeq" id="XP_007319661.1">
    <property type="nucleotide sequence ID" value="XM_007319599.1"/>
</dbReference>
<evidence type="ECO:0000313" key="2">
    <source>
        <dbReference type="EMBL" id="EGO23899.1"/>
    </source>
</evidence>
<dbReference type="Proteomes" id="UP000008064">
    <property type="component" value="Unassembled WGS sequence"/>
</dbReference>
<dbReference type="GeneID" id="18809883"/>
<accession>F8NZ79</accession>